<keyword evidence="2" id="KW-1185">Reference proteome</keyword>
<dbReference type="eggNOG" id="ENOG50306SJ">
    <property type="taxonomic scope" value="Bacteria"/>
</dbReference>
<dbReference type="OrthoDB" id="1845039at2"/>
<dbReference type="Proteomes" id="UP000036923">
    <property type="component" value="Unassembled WGS sequence"/>
</dbReference>
<accession>A0A0L6JMS7</accession>
<name>A0A0L6JMS7_9FIRM</name>
<evidence type="ECO:0000313" key="2">
    <source>
        <dbReference type="Proteomes" id="UP000036923"/>
    </source>
</evidence>
<gene>
    <name evidence="1" type="ORF">Bccel_1947</name>
</gene>
<dbReference type="RefSeq" id="WP_036938186.1">
    <property type="nucleotide sequence ID" value="NZ_JQKC01000006.1"/>
</dbReference>
<proteinExistence type="predicted"/>
<dbReference type="AlphaFoldDB" id="A0A0L6JMS7"/>
<dbReference type="EMBL" id="LGTC01000001">
    <property type="protein sequence ID" value="KNY26682.1"/>
    <property type="molecule type" value="Genomic_DNA"/>
</dbReference>
<sequence length="327" mass="38930">MRRYTSSSLHMNYLDKYRLKNGADKLRIHFNHLCSKNYNYALMQLNSSTLRYPSLFALKNEIRSLGIFDKLNARNKSALDITDKIYNNNISLIYDKENYNTLSWMFNTGYMADGMSQRYDEVLDKTAILLIKVHKDNSCLNVVEKLIYNRHRKGSFIYDLVWAFLESRNPKCIDLMLKRLLSNNEKDILLSKKLLGFIPCITPENTRKKNTIYCKAAKWIKDNYNFIYYNGDHFHQTPKPSTFRLSLENKYLQNTTHLKSHENKRYYTDFEALAIDSFRKLESDSQKLLSDYSHYLHKHNRNMWNSWIVKSIPEQLEITKSSKNFRI</sequence>
<dbReference type="STRING" id="398512.Bccel_1947"/>
<protein>
    <submittedName>
        <fullName evidence="1">Uncharacterized protein</fullName>
    </submittedName>
</protein>
<reference evidence="2" key="1">
    <citation type="submission" date="2015-07" db="EMBL/GenBank/DDBJ databases">
        <title>Near-Complete Genome Sequence of the Cellulolytic Bacterium Bacteroides (Pseudobacteroides) cellulosolvens ATCC 35603.</title>
        <authorList>
            <person name="Dassa B."/>
            <person name="Utturkar S.M."/>
            <person name="Klingeman D.M."/>
            <person name="Hurt R.A."/>
            <person name="Keller M."/>
            <person name="Xu J."/>
            <person name="Reddy Y.H.K."/>
            <person name="Borovok I."/>
            <person name="Grinberg I.R."/>
            <person name="Lamed R."/>
            <person name="Zhivin O."/>
            <person name="Bayer E.A."/>
            <person name="Brown S.D."/>
        </authorList>
    </citation>
    <scope>NUCLEOTIDE SEQUENCE [LARGE SCALE GENOMIC DNA]</scope>
    <source>
        <strain evidence="2">DSM 2933</strain>
    </source>
</reference>
<evidence type="ECO:0000313" key="1">
    <source>
        <dbReference type="EMBL" id="KNY26682.1"/>
    </source>
</evidence>
<organism evidence="1 2">
    <name type="scientific">Pseudobacteroides cellulosolvens ATCC 35603 = DSM 2933</name>
    <dbReference type="NCBI Taxonomy" id="398512"/>
    <lineage>
        <taxon>Bacteria</taxon>
        <taxon>Bacillati</taxon>
        <taxon>Bacillota</taxon>
        <taxon>Clostridia</taxon>
        <taxon>Eubacteriales</taxon>
        <taxon>Oscillospiraceae</taxon>
        <taxon>Pseudobacteroides</taxon>
    </lineage>
</organism>
<comment type="caution">
    <text evidence="1">The sequence shown here is derived from an EMBL/GenBank/DDBJ whole genome shotgun (WGS) entry which is preliminary data.</text>
</comment>